<dbReference type="AlphaFoldDB" id="A0A1F5LK02"/>
<dbReference type="InterPro" id="IPR050977">
    <property type="entry name" value="Fungal_Meroterpenoid_Isomerase"/>
</dbReference>
<protein>
    <recommendedName>
        <fullName evidence="4">SnoaL-like domain-containing protein</fullName>
    </recommendedName>
</protein>
<accession>A0A1F5LK02</accession>
<dbReference type="STRING" id="1835702.A0A1F5LK02"/>
<evidence type="ECO:0008006" key="4">
    <source>
        <dbReference type="Google" id="ProtNLM"/>
    </source>
</evidence>
<organism evidence="2 3">
    <name type="scientific">Penicillium arizonense</name>
    <dbReference type="NCBI Taxonomy" id="1835702"/>
    <lineage>
        <taxon>Eukaryota</taxon>
        <taxon>Fungi</taxon>
        <taxon>Dikarya</taxon>
        <taxon>Ascomycota</taxon>
        <taxon>Pezizomycotina</taxon>
        <taxon>Eurotiomycetes</taxon>
        <taxon>Eurotiomycetidae</taxon>
        <taxon>Eurotiales</taxon>
        <taxon>Aspergillaceae</taxon>
        <taxon>Penicillium</taxon>
    </lineage>
</organism>
<dbReference type="PANTHER" id="PTHR39598">
    <property type="entry name" value="AUSTINOL SYNTHESIS PROTEIN F-RELATED"/>
    <property type="match status" value="1"/>
</dbReference>
<evidence type="ECO:0000313" key="3">
    <source>
        <dbReference type="Proteomes" id="UP000177622"/>
    </source>
</evidence>
<reference evidence="2 3" key="1">
    <citation type="journal article" date="2016" name="Sci. Rep.">
        <title>Penicillium arizonense, a new, genome sequenced fungal species, reveals a high chemical diversity in secreted metabolites.</title>
        <authorList>
            <person name="Grijseels S."/>
            <person name="Nielsen J.C."/>
            <person name="Randelovic M."/>
            <person name="Nielsen J."/>
            <person name="Nielsen K.F."/>
            <person name="Workman M."/>
            <person name="Frisvad J.C."/>
        </authorList>
    </citation>
    <scope>NUCLEOTIDE SEQUENCE [LARGE SCALE GENOMIC DNA]</scope>
    <source>
        <strain evidence="2 3">CBS 141311</strain>
    </source>
</reference>
<dbReference type="RefSeq" id="XP_022488678.1">
    <property type="nucleotide sequence ID" value="XM_022631319.1"/>
</dbReference>
<name>A0A1F5LK02_PENAI</name>
<sequence>MPASRDVQAATLEKFINGWKNWNAEEWMSTFSDDFTQVTLPFQLGVTTRTRTQVDHILPALIATVSSYELTVHHVIHDSDRNKAAVYALSKGALPWGPWQLEYAVFITFSEAGDKVAVLEEMLDSVFLQDFGPKFAQYLEDNGGPLAVAQRARSTITS</sequence>
<dbReference type="Gene3D" id="3.10.450.50">
    <property type="match status" value="1"/>
</dbReference>
<evidence type="ECO:0000256" key="1">
    <source>
        <dbReference type="ARBA" id="ARBA00005179"/>
    </source>
</evidence>
<dbReference type="OrthoDB" id="3758478at2759"/>
<dbReference type="Proteomes" id="UP000177622">
    <property type="component" value="Unassembled WGS sequence"/>
</dbReference>
<comment type="caution">
    <text evidence="2">The sequence shown here is derived from an EMBL/GenBank/DDBJ whole genome shotgun (WGS) entry which is preliminary data.</text>
</comment>
<dbReference type="SUPFAM" id="SSF54427">
    <property type="entry name" value="NTF2-like"/>
    <property type="match status" value="1"/>
</dbReference>
<evidence type="ECO:0000313" key="2">
    <source>
        <dbReference type="EMBL" id="OGE53239.1"/>
    </source>
</evidence>
<comment type="pathway">
    <text evidence="1">Secondary metabolite biosynthesis.</text>
</comment>
<gene>
    <name evidence="2" type="ORF">PENARI_c008G01637</name>
</gene>
<dbReference type="InterPro" id="IPR032710">
    <property type="entry name" value="NTF2-like_dom_sf"/>
</dbReference>
<proteinExistence type="predicted"/>
<keyword evidence="3" id="KW-1185">Reference proteome</keyword>
<dbReference type="EMBL" id="LXJU01000008">
    <property type="protein sequence ID" value="OGE53239.1"/>
    <property type="molecule type" value="Genomic_DNA"/>
</dbReference>
<dbReference type="PANTHER" id="PTHR39598:SF1">
    <property type="entry name" value="AUSTINOID BIOSYNTHESIS CLUSTERS PROTEIN F-RELATED"/>
    <property type="match status" value="1"/>
</dbReference>
<dbReference type="GeneID" id="34576053"/>